<protein>
    <submittedName>
        <fullName evidence="3">CAAX protease family protein</fullName>
    </submittedName>
</protein>
<keyword evidence="1" id="KW-0472">Membrane</keyword>
<feature type="transmembrane region" description="Helical" evidence="1">
    <location>
        <begin position="236"/>
        <end position="255"/>
    </location>
</feature>
<feature type="transmembrane region" description="Helical" evidence="1">
    <location>
        <begin position="205"/>
        <end position="224"/>
    </location>
</feature>
<organism evidence="3 4">
    <name type="scientific">Nocardiopsis suaedae</name>
    <dbReference type="NCBI Taxonomy" id="3018444"/>
    <lineage>
        <taxon>Bacteria</taxon>
        <taxon>Bacillati</taxon>
        <taxon>Actinomycetota</taxon>
        <taxon>Actinomycetes</taxon>
        <taxon>Streptosporangiales</taxon>
        <taxon>Nocardiopsidaceae</taxon>
        <taxon>Nocardiopsis</taxon>
    </lineage>
</organism>
<gene>
    <name evidence="3" type="ORF">O4U47_25445</name>
</gene>
<dbReference type="InterPro" id="IPR003675">
    <property type="entry name" value="Rce1/LyrA-like_dom"/>
</dbReference>
<evidence type="ECO:0000313" key="4">
    <source>
        <dbReference type="Proteomes" id="UP001165685"/>
    </source>
</evidence>
<comment type="caution">
    <text evidence="3">The sequence shown here is derived from an EMBL/GenBank/DDBJ whole genome shotgun (WGS) entry which is preliminary data.</text>
</comment>
<reference evidence="3" key="1">
    <citation type="submission" date="2023-01" db="EMBL/GenBank/DDBJ databases">
        <title>Draft genome sequence of Nocardiopsis sp. LSu2-4 isolated from halophytes.</title>
        <authorList>
            <person name="Duangmal K."/>
            <person name="Chantavorakit T."/>
        </authorList>
    </citation>
    <scope>NUCLEOTIDE SEQUENCE</scope>
    <source>
        <strain evidence="3">LSu2-4</strain>
    </source>
</reference>
<keyword evidence="3" id="KW-0645">Protease</keyword>
<dbReference type="GO" id="GO:0008233">
    <property type="term" value="F:peptidase activity"/>
    <property type="evidence" value="ECO:0007669"/>
    <property type="project" value="UniProtKB-KW"/>
</dbReference>
<feature type="transmembrane region" description="Helical" evidence="1">
    <location>
        <begin position="142"/>
        <end position="161"/>
    </location>
</feature>
<name>A0ABT4TT62_9ACTN</name>
<feature type="transmembrane region" description="Helical" evidence="1">
    <location>
        <begin position="66"/>
        <end position="91"/>
    </location>
</feature>
<feature type="transmembrane region" description="Helical" evidence="1">
    <location>
        <begin position="25"/>
        <end position="45"/>
    </location>
</feature>
<keyword evidence="3" id="KW-0378">Hydrolase</keyword>
<dbReference type="Proteomes" id="UP001165685">
    <property type="component" value="Unassembled WGS sequence"/>
</dbReference>
<dbReference type="GO" id="GO:0006508">
    <property type="term" value="P:proteolysis"/>
    <property type="evidence" value="ECO:0007669"/>
    <property type="project" value="UniProtKB-KW"/>
</dbReference>
<evidence type="ECO:0000256" key="1">
    <source>
        <dbReference type="SAM" id="Phobius"/>
    </source>
</evidence>
<dbReference type="RefSeq" id="WP_270680500.1">
    <property type="nucleotide sequence ID" value="NZ_JAQFWP010000065.1"/>
</dbReference>
<accession>A0ABT4TT62</accession>
<keyword evidence="4" id="KW-1185">Reference proteome</keyword>
<evidence type="ECO:0000259" key="2">
    <source>
        <dbReference type="Pfam" id="PF02517"/>
    </source>
</evidence>
<keyword evidence="1" id="KW-1133">Transmembrane helix</keyword>
<feature type="transmembrane region" description="Helical" evidence="1">
    <location>
        <begin position="173"/>
        <end position="198"/>
    </location>
</feature>
<dbReference type="EMBL" id="JAQFWP010000065">
    <property type="protein sequence ID" value="MDA2807881.1"/>
    <property type="molecule type" value="Genomic_DNA"/>
</dbReference>
<evidence type="ECO:0000313" key="3">
    <source>
        <dbReference type="EMBL" id="MDA2807881.1"/>
    </source>
</evidence>
<feature type="transmembrane region" description="Helical" evidence="1">
    <location>
        <begin position="262"/>
        <end position="282"/>
    </location>
</feature>
<proteinExistence type="predicted"/>
<feature type="transmembrane region" description="Helical" evidence="1">
    <location>
        <begin position="97"/>
        <end position="121"/>
    </location>
</feature>
<keyword evidence="1" id="KW-0812">Transmembrane</keyword>
<sequence length="283" mass="29048">MFTACAAAYTAGSLAHGGFDPRVALLWPSIAVALALVRLLPPRTPEARTAERIRARMADRSPGTEAALLVGCLAAFAVGDAVLAPVFALIGPGAPPLSYYAAKAIFLLLLPPLFAGAGGITRRSAGPDLLALAAGVREPWRWAALVPAAVFPALLALPWIARPDLPGTLPADYALGAVIALTFAGVAVADVLFFSVLLQTRLELLFGRWPGIAATAVLYGLSSLVGEPLTGGAHDLASAVAVQGASGLVAGYLWARYRNLWANLLLAGGVTALAMVPPTAAFL</sequence>
<dbReference type="Pfam" id="PF02517">
    <property type="entry name" value="Rce1-like"/>
    <property type="match status" value="1"/>
</dbReference>
<feature type="domain" description="CAAX prenyl protease 2/Lysostaphin resistance protein A-like" evidence="2">
    <location>
        <begin position="178"/>
        <end position="266"/>
    </location>
</feature>